<gene>
    <name evidence="1" type="ORF">GCM10022399_18950</name>
</gene>
<reference evidence="2" key="1">
    <citation type="journal article" date="2019" name="Int. J. Syst. Evol. Microbiol.">
        <title>The Global Catalogue of Microorganisms (GCM) 10K type strain sequencing project: providing services to taxonomists for standard genome sequencing and annotation.</title>
        <authorList>
            <consortium name="The Broad Institute Genomics Platform"/>
            <consortium name="The Broad Institute Genome Sequencing Center for Infectious Disease"/>
            <person name="Wu L."/>
            <person name="Ma J."/>
        </authorList>
    </citation>
    <scope>NUCLEOTIDE SEQUENCE [LARGE SCALE GENOMIC DNA]</scope>
    <source>
        <strain evidence="2">JCM 17125</strain>
    </source>
</reference>
<name>A0ABP7DF15_9MICO</name>
<keyword evidence="2" id="KW-1185">Reference proteome</keyword>
<comment type="caution">
    <text evidence="1">The sequence shown here is derived from an EMBL/GenBank/DDBJ whole genome shotgun (WGS) entry which is preliminary data.</text>
</comment>
<evidence type="ECO:0000313" key="1">
    <source>
        <dbReference type="EMBL" id="GAA3702725.1"/>
    </source>
</evidence>
<protein>
    <submittedName>
        <fullName evidence="1">Uncharacterized protein</fullName>
    </submittedName>
</protein>
<dbReference type="Proteomes" id="UP001501468">
    <property type="component" value="Unassembled WGS sequence"/>
</dbReference>
<evidence type="ECO:0000313" key="2">
    <source>
        <dbReference type="Proteomes" id="UP001501468"/>
    </source>
</evidence>
<sequence>MTYGPATLVSGTLTFTVSEGTHTQDPDGVSSHGRHGTFTETLTQWGTARLTNAGGTWTGPYSGIYTSETGDMITRWCQGSGGYKGLTFYMWLVVPRATVDSGPAHWQGLVFPGNPPPH</sequence>
<proteinExistence type="predicted"/>
<dbReference type="EMBL" id="BAABDC010000002">
    <property type="protein sequence ID" value="GAA3702725.1"/>
    <property type="molecule type" value="Genomic_DNA"/>
</dbReference>
<accession>A0ABP7DF15</accession>
<organism evidence="1 2">
    <name type="scientific">Terrabacter ginsenosidimutans</name>
    <dbReference type="NCBI Taxonomy" id="490575"/>
    <lineage>
        <taxon>Bacteria</taxon>
        <taxon>Bacillati</taxon>
        <taxon>Actinomycetota</taxon>
        <taxon>Actinomycetes</taxon>
        <taxon>Micrococcales</taxon>
        <taxon>Intrasporangiaceae</taxon>
        <taxon>Terrabacter</taxon>
    </lineage>
</organism>